<dbReference type="Pfam" id="PF19054">
    <property type="entry name" value="DUF5753"/>
    <property type="match status" value="1"/>
</dbReference>
<dbReference type="EMBL" id="WEGJ01000003">
    <property type="protein sequence ID" value="MQY11227.1"/>
    <property type="molecule type" value="Genomic_DNA"/>
</dbReference>
<dbReference type="InterPro" id="IPR043917">
    <property type="entry name" value="DUF5753"/>
</dbReference>
<comment type="caution">
    <text evidence="2">The sequence shown here is derived from an EMBL/GenBank/DDBJ whole genome shotgun (WGS) entry which is preliminary data.</text>
</comment>
<evidence type="ECO:0000313" key="3">
    <source>
        <dbReference type="Proteomes" id="UP000466345"/>
    </source>
</evidence>
<dbReference type="InterPro" id="IPR001387">
    <property type="entry name" value="Cro/C1-type_HTH"/>
</dbReference>
<name>A0A7K0CCM9_9ACTN</name>
<dbReference type="SUPFAM" id="SSF47413">
    <property type="entry name" value="lambda repressor-like DNA-binding domains"/>
    <property type="match status" value="1"/>
</dbReference>
<keyword evidence="3" id="KW-1185">Reference proteome</keyword>
<evidence type="ECO:0000259" key="1">
    <source>
        <dbReference type="PROSITE" id="PS50943"/>
    </source>
</evidence>
<feature type="domain" description="HTH cro/C1-type" evidence="1">
    <location>
        <begin position="16"/>
        <end position="52"/>
    </location>
</feature>
<dbReference type="AlphaFoldDB" id="A0A7K0CCM9"/>
<reference evidence="2 3" key="1">
    <citation type="submission" date="2019-10" db="EMBL/GenBank/DDBJ databases">
        <title>Streptomyces smaragdinus sp. nov. and Streptomyces fabii sp. nov., isolated from the gut of fungus growing-termite Macrotermes natalensis.</title>
        <authorList>
            <person name="Schwitalla J."/>
            <person name="Benndorf R."/>
            <person name="Martin K."/>
            <person name="De Beer W."/>
            <person name="Kaster A.-K."/>
            <person name="Vollmers J."/>
            <person name="Poulsen M."/>
            <person name="Beemelmanns C."/>
        </authorList>
    </citation>
    <scope>NUCLEOTIDE SEQUENCE [LARGE SCALE GENOMIC DNA]</scope>
    <source>
        <strain evidence="2 3">RB5</strain>
    </source>
</reference>
<gene>
    <name evidence="2" type="ORF">SRB5_13420</name>
</gene>
<proteinExistence type="predicted"/>
<dbReference type="SMART" id="SM00530">
    <property type="entry name" value="HTH_XRE"/>
    <property type="match status" value="1"/>
</dbReference>
<dbReference type="Gene3D" id="1.10.260.40">
    <property type="entry name" value="lambda repressor-like DNA-binding domains"/>
    <property type="match status" value="1"/>
</dbReference>
<dbReference type="GO" id="GO:0003677">
    <property type="term" value="F:DNA binding"/>
    <property type="evidence" value="ECO:0007669"/>
    <property type="project" value="InterPro"/>
</dbReference>
<dbReference type="OrthoDB" id="5177600at2"/>
<organism evidence="2 3">
    <name type="scientific">Streptomyces smaragdinus</name>
    <dbReference type="NCBI Taxonomy" id="2585196"/>
    <lineage>
        <taxon>Bacteria</taxon>
        <taxon>Bacillati</taxon>
        <taxon>Actinomycetota</taxon>
        <taxon>Actinomycetes</taxon>
        <taxon>Kitasatosporales</taxon>
        <taxon>Streptomycetaceae</taxon>
        <taxon>Streptomyces</taxon>
    </lineage>
</organism>
<accession>A0A7K0CCM9</accession>
<dbReference type="InterPro" id="IPR010982">
    <property type="entry name" value="Lambda_DNA-bd_dom_sf"/>
</dbReference>
<dbReference type="Pfam" id="PF13560">
    <property type="entry name" value="HTH_31"/>
    <property type="match status" value="1"/>
</dbReference>
<dbReference type="Proteomes" id="UP000466345">
    <property type="component" value="Unassembled WGS sequence"/>
</dbReference>
<sequence>MTETGSPSLKMFGALVRSLREAQGVSRDELGAEASYSKSQIAMIERGERMPSRGFIDCAELRLDARGAIRAAAPFLTRERYPAWFGEYVELEARALSVVSYDPHVLKGLLQTEDYARAVLAAYCPTFDEDEVERRVQARLDRRTLLTRRPAPTIGVVVEEPVLRRPIGGRAVMRRQLEHLADIARMRNVSVQVMPLDREVHCGLDGPMTLLETEDRSSLAYVEGQGGSMMLTDPHEVSAMAQRFGVLRAQALSTSQSLPLIERLAGEL</sequence>
<dbReference type="CDD" id="cd00093">
    <property type="entry name" value="HTH_XRE"/>
    <property type="match status" value="1"/>
</dbReference>
<evidence type="ECO:0000313" key="2">
    <source>
        <dbReference type="EMBL" id="MQY11227.1"/>
    </source>
</evidence>
<dbReference type="PROSITE" id="PS50943">
    <property type="entry name" value="HTH_CROC1"/>
    <property type="match status" value="1"/>
</dbReference>
<protein>
    <recommendedName>
        <fullName evidence="1">HTH cro/C1-type domain-containing protein</fullName>
    </recommendedName>
</protein>
<dbReference type="RefSeq" id="WP_153450526.1">
    <property type="nucleotide sequence ID" value="NZ_WEGJ01000003.1"/>
</dbReference>